<protein>
    <submittedName>
        <fullName evidence="1">Gp15</fullName>
    </submittedName>
</protein>
<name>A8AT39_BPA51</name>
<evidence type="ECO:0000313" key="2">
    <source>
        <dbReference type="Proteomes" id="UP000001127"/>
    </source>
</evidence>
<reference evidence="1 2" key="1">
    <citation type="journal article" date="2008" name="J. Bacteriol.">
        <title>The terminally redundant, nonpermuted genome of Listeria bacteriophage A511: a model for the SPO1-like myoviruses of gram-positive bacteria.</title>
        <authorList>
            <person name="Klumpp J."/>
            <person name="Dorscht J."/>
            <person name="Lurz R."/>
            <person name="Bielmann R."/>
            <person name="Wieland M."/>
            <person name="Zimmer M."/>
            <person name="Calendar R."/>
            <person name="Loessner M.J."/>
        </authorList>
    </citation>
    <scope>NUCLEOTIDE SEQUENCE [LARGE SCALE GENOMIC DNA]</scope>
</reference>
<dbReference type="GeneID" id="5601467"/>
<accession>A8AT39</accession>
<proteinExistence type="predicted"/>
<organism evidence="1 2">
    <name type="scientific">Listeria phage A511</name>
    <dbReference type="NCBI Taxonomy" id="2908169"/>
    <lineage>
        <taxon>Viruses</taxon>
        <taxon>Duplodnaviria</taxon>
        <taxon>Heunggongvirae</taxon>
        <taxon>Uroviricota</taxon>
        <taxon>Caudoviricetes</taxon>
        <taxon>Herelleviridae</taxon>
        <taxon>Jasinskavirinae</taxon>
        <taxon>Pecentumvirus</taxon>
        <taxon>Listeria phage A511</taxon>
    </lineage>
</organism>
<evidence type="ECO:0000313" key="1">
    <source>
        <dbReference type="EMBL" id="AAY52986.1"/>
    </source>
</evidence>
<dbReference type="KEGG" id="vg:5601467"/>
<dbReference type="EMBL" id="DQ003638">
    <property type="protein sequence ID" value="AAY52986.1"/>
    <property type="molecule type" value="Genomic_DNA"/>
</dbReference>
<sequence length="166" mass="18855">MNNCESILGLGSTHKMVIAQELVNFLYKENRDTTTLGEMGENELFTLNFLLDNKVEFSRKETYYGTTFYRGYTITINVRDFVLVAISRDITSVDKDKDEDTLEAVNWLEVECCDILYKFLSTKLTAENGSNSLSDTLKISRSCEEKAKGLEITITKTKVFNKLGGE</sequence>
<keyword evidence="2" id="KW-1185">Reference proteome</keyword>
<dbReference type="Proteomes" id="UP000001127">
    <property type="component" value="Genome"/>
</dbReference>
<dbReference type="RefSeq" id="YP_001468585.1">
    <property type="nucleotide sequence ID" value="NC_009811.2"/>
</dbReference>